<keyword evidence="3" id="KW-0964">Secreted</keyword>
<feature type="chain" id="PRO_5042956917" evidence="6">
    <location>
        <begin position="31"/>
        <end position="321"/>
    </location>
</feature>
<keyword evidence="2" id="KW-0052">Apoplast</keyword>
<evidence type="ECO:0000256" key="2">
    <source>
        <dbReference type="ARBA" id="ARBA00022523"/>
    </source>
</evidence>
<dbReference type="AlphaFoldDB" id="A0AAQ3L593"/>
<evidence type="ECO:0000313" key="8">
    <source>
        <dbReference type="Proteomes" id="UP001327560"/>
    </source>
</evidence>
<name>A0AAQ3L593_9LILI</name>
<accession>A0AAQ3L593</accession>
<dbReference type="EMBL" id="CP136898">
    <property type="protein sequence ID" value="WOL18521.1"/>
    <property type="molecule type" value="Genomic_DNA"/>
</dbReference>
<dbReference type="PANTHER" id="PTHR31279">
    <property type="entry name" value="PROTEIN EXORDIUM-LIKE 5"/>
    <property type="match status" value="1"/>
</dbReference>
<gene>
    <name evidence="7" type="ORF">Cni_G27318</name>
</gene>
<dbReference type="Pfam" id="PF04674">
    <property type="entry name" value="Phi_1"/>
    <property type="match status" value="1"/>
</dbReference>
<feature type="signal peptide" evidence="6">
    <location>
        <begin position="1"/>
        <end position="30"/>
    </location>
</feature>
<evidence type="ECO:0000256" key="6">
    <source>
        <dbReference type="SAM" id="SignalP"/>
    </source>
</evidence>
<sequence length="321" mass="34184">MASSYQPKPRTPSLLLSLLLLLSFTNLSTAASRKLHSLYHPPPSVLTYHHGALLEGDIPVSILWYGNFSAPQRSIVSDFLLSLTPPHRPTTFAVTTPTVSKWWRTVDFYLQKAGKKKTHVLLTNQVSDEGCSLGRRLRRAQIAELARGLGVMDGGVALVLTAADVAVEGFCSSACGLHGSTTTGARRSAYVWVGDSGRQCPGQCAWPFHEPVYGPVGSAALRAPNGDVGVDGMVINLATLLAGAVTNPYGGGYFEGDARAPVEVAAACPGVYGEGAYPGYAGKLRMDLRTRGSYNVEGERGRKYLVPALLDPLSHSCLPMA</sequence>
<protein>
    <submittedName>
        <fullName evidence="7">Uncharacterized protein</fullName>
    </submittedName>
</protein>
<comment type="subcellular location">
    <subcellularLocation>
        <location evidence="1">Secreted</location>
        <location evidence="1">Extracellular space</location>
        <location evidence="1">Apoplast</location>
    </subcellularLocation>
</comment>
<evidence type="ECO:0000313" key="7">
    <source>
        <dbReference type="EMBL" id="WOL18521.1"/>
    </source>
</evidence>
<comment type="similarity">
    <text evidence="5">Belongs to the EXORDIUM family.</text>
</comment>
<dbReference type="InterPro" id="IPR006766">
    <property type="entry name" value="EXORDIUM-like"/>
</dbReference>
<proteinExistence type="inferred from homology"/>
<evidence type="ECO:0000256" key="4">
    <source>
        <dbReference type="ARBA" id="ARBA00022729"/>
    </source>
</evidence>
<keyword evidence="4 6" id="KW-0732">Signal</keyword>
<evidence type="ECO:0000256" key="1">
    <source>
        <dbReference type="ARBA" id="ARBA00004271"/>
    </source>
</evidence>
<keyword evidence="8" id="KW-1185">Reference proteome</keyword>
<dbReference type="GO" id="GO:0048046">
    <property type="term" value="C:apoplast"/>
    <property type="evidence" value="ECO:0007669"/>
    <property type="project" value="UniProtKB-SubCell"/>
</dbReference>
<dbReference type="PANTHER" id="PTHR31279:SF73">
    <property type="entry name" value="OS10G0376400 PROTEIN"/>
    <property type="match status" value="1"/>
</dbReference>
<evidence type="ECO:0000256" key="3">
    <source>
        <dbReference type="ARBA" id="ARBA00022525"/>
    </source>
</evidence>
<dbReference type="Proteomes" id="UP001327560">
    <property type="component" value="Chromosome 9"/>
</dbReference>
<organism evidence="7 8">
    <name type="scientific">Canna indica</name>
    <name type="common">Indian-shot</name>
    <dbReference type="NCBI Taxonomy" id="4628"/>
    <lineage>
        <taxon>Eukaryota</taxon>
        <taxon>Viridiplantae</taxon>
        <taxon>Streptophyta</taxon>
        <taxon>Embryophyta</taxon>
        <taxon>Tracheophyta</taxon>
        <taxon>Spermatophyta</taxon>
        <taxon>Magnoliopsida</taxon>
        <taxon>Liliopsida</taxon>
        <taxon>Zingiberales</taxon>
        <taxon>Cannaceae</taxon>
        <taxon>Canna</taxon>
    </lineage>
</organism>
<evidence type="ECO:0000256" key="5">
    <source>
        <dbReference type="ARBA" id="ARBA00023591"/>
    </source>
</evidence>
<reference evidence="7 8" key="1">
    <citation type="submission" date="2023-10" db="EMBL/GenBank/DDBJ databases">
        <title>Chromosome-scale genome assembly provides insights into flower coloration mechanisms of Canna indica.</title>
        <authorList>
            <person name="Li C."/>
        </authorList>
    </citation>
    <scope>NUCLEOTIDE SEQUENCE [LARGE SCALE GENOMIC DNA]</scope>
    <source>
        <tissue evidence="7">Flower</tissue>
    </source>
</reference>